<keyword evidence="1" id="KW-0805">Transcription regulation</keyword>
<feature type="domain" description="HTH cro/C1-type" evidence="5">
    <location>
        <begin position="3"/>
        <end position="47"/>
    </location>
</feature>
<keyword evidence="3" id="KW-0804">Transcription</keyword>
<dbReference type="SMART" id="SM00354">
    <property type="entry name" value="HTH_LACI"/>
    <property type="match status" value="1"/>
</dbReference>
<organism evidence="6 7">
    <name type="scientific">Paracandidimonas soli</name>
    <dbReference type="NCBI Taxonomy" id="1917182"/>
    <lineage>
        <taxon>Bacteria</taxon>
        <taxon>Pseudomonadati</taxon>
        <taxon>Pseudomonadota</taxon>
        <taxon>Betaproteobacteria</taxon>
        <taxon>Burkholderiales</taxon>
        <taxon>Alcaligenaceae</taxon>
        <taxon>Paracandidimonas</taxon>
    </lineage>
</organism>
<evidence type="ECO:0000259" key="4">
    <source>
        <dbReference type="PROSITE" id="PS50932"/>
    </source>
</evidence>
<dbReference type="Pfam" id="PF00356">
    <property type="entry name" value="LacI"/>
    <property type="match status" value="1"/>
</dbReference>
<evidence type="ECO:0000313" key="6">
    <source>
        <dbReference type="EMBL" id="TCU97156.1"/>
    </source>
</evidence>
<dbReference type="PROSITE" id="PS50943">
    <property type="entry name" value="HTH_CROC1"/>
    <property type="match status" value="1"/>
</dbReference>
<dbReference type="PANTHER" id="PTHR30146:SF147">
    <property type="entry name" value="HTH-TYPE TRANSCRIPTIONAL REGULATOR DEGA"/>
    <property type="match status" value="1"/>
</dbReference>
<proteinExistence type="predicted"/>
<dbReference type="PANTHER" id="PTHR30146">
    <property type="entry name" value="LACI-RELATED TRANSCRIPTIONAL REPRESSOR"/>
    <property type="match status" value="1"/>
</dbReference>
<sequence>MATIQDVARLAGVSVSSVSNVLNEKRDRLRPETFDKVLAAIEKLDYRPSRAARQLKTGRTSMIGLLVSSTANPFMGQIAAAIEAYAQRRYGYRVLLCNTQRDRRQEASMFQDLVDFGVGAAILISSLADERHVEDAVRRGLAVVSYDRGGNPDSSVPIDHVQPDNIEAGRLAAAHLIQHGHRHLAFAMPAGMTISRQAKIDGFRMAAANAQVPVRTEVIEGRSITMYGDSELGKVGFELGQKIGRSASAPTGIVVVNDMMAFGLMAGLRDAGKRTPEDVSVIGMDDFAISHYIWPALTSVAMPIDDMVRTMVDCAIARLSDPSAAASELVFTPTLIERQSVACPPGAR</sequence>
<dbReference type="AlphaFoldDB" id="A0A4R3UXX9"/>
<gene>
    <name evidence="6" type="ORF">EV686_10635</name>
</gene>
<dbReference type="PROSITE" id="PS00356">
    <property type="entry name" value="HTH_LACI_1"/>
    <property type="match status" value="1"/>
</dbReference>
<keyword evidence="7" id="KW-1185">Reference proteome</keyword>
<dbReference type="InterPro" id="IPR046335">
    <property type="entry name" value="LacI/GalR-like_sensor"/>
</dbReference>
<protein>
    <submittedName>
        <fullName evidence="6">LacI family transcriptional regulator</fullName>
    </submittedName>
</protein>
<dbReference type="OrthoDB" id="8770688at2"/>
<dbReference type="SUPFAM" id="SSF47413">
    <property type="entry name" value="lambda repressor-like DNA-binding domains"/>
    <property type="match status" value="1"/>
</dbReference>
<dbReference type="Gene3D" id="1.10.260.40">
    <property type="entry name" value="lambda repressor-like DNA-binding domains"/>
    <property type="match status" value="1"/>
</dbReference>
<dbReference type="Gene3D" id="3.40.50.2300">
    <property type="match status" value="2"/>
</dbReference>
<name>A0A4R3UXX9_9BURK</name>
<dbReference type="GO" id="GO:0003700">
    <property type="term" value="F:DNA-binding transcription factor activity"/>
    <property type="evidence" value="ECO:0007669"/>
    <property type="project" value="TreeGrafter"/>
</dbReference>
<dbReference type="PRINTS" id="PR00036">
    <property type="entry name" value="HTHLACI"/>
</dbReference>
<feature type="domain" description="HTH lacI-type" evidence="4">
    <location>
        <begin position="2"/>
        <end position="57"/>
    </location>
</feature>
<dbReference type="InterPro" id="IPR001387">
    <property type="entry name" value="Cro/C1-type_HTH"/>
</dbReference>
<dbReference type="Proteomes" id="UP000294692">
    <property type="component" value="Unassembled WGS sequence"/>
</dbReference>
<comment type="caution">
    <text evidence="6">The sequence shown here is derived from an EMBL/GenBank/DDBJ whole genome shotgun (WGS) entry which is preliminary data.</text>
</comment>
<reference evidence="6 7" key="1">
    <citation type="submission" date="2019-03" db="EMBL/GenBank/DDBJ databases">
        <title>Genomic Encyclopedia of Type Strains, Phase IV (KMG-IV): sequencing the most valuable type-strain genomes for metagenomic binning, comparative biology and taxonomic classification.</title>
        <authorList>
            <person name="Goeker M."/>
        </authorList>
    </citation>
    <scope>NUCLEOTIDE SEQUENCE [LARGE SCALE GENOMIC DNA]</scope>
    <source>
        <strain evidence="6 7">DSM 100048</strain>
    </source>
</reference>
<dbReference type="Pfam" id="PF13377">
    <property type="entry name" value="Peripla_BP_3"/>
    <property type="match status" value="1"/>
</dbReference>
<dbReference type="EMBL" id="SMBX01000006">
    <property type="protein sequence ID" value="TCU97156.1"/>
    <property type="molecule type" value="Genomic_DNA"/>
</dbReference>
<evidence type="ECO:0000256" key="2">
    <source>
        <dbReference type="ARBA" id="ARBA00023125"/>
    </source>
</evidence>
<evidence type="ECO:0000256" key="3">
    <source>
        <dbReference type="ARBA" id="ARBA00023163"/>
    </source>
</evidence>
<evidence type="ECO:0000313" key="7">
    <source>
        <dbReference type="Proteomes" id="UP000294692"/>
    </source>
</evidence>
<keyword evidence="2" id="KW-0238">DNA-binding</keyword>
<dbReference type="PROSITE" id="PS50932">
    <property type="entry name" value="HTH_LACI_2"/>
    <property type="match status" value="1"/>
</dbReference>
<dbReference type="InterPro" id="IPR000843">
    <property type="entry name" value="HTH_LacI"/>
</dbReference>
<dbReference type="RefSeq" id="WP_132477261.1">
    <property type="nucleotide sequence ID" value="NZ_JBEBWM010000021.1"/>
</dbReference>
<dbReference type="CDD" id="cd01392">
    <property type="entry name" value="HTH_LacI"/>
    <property type="match status" value="1"/>
</dbReference>
<evidence type="ECO:0000256" key="1">
    <source>
        <dbReference type="ARBA" id="ARBA00023015"/>
    </source>
</evidence>
<dbReference type="InterPro" id="IPR010982">
    <property type="entry name" value="Lambda_DNA-bd_dom_sf"/>
</dbReference>
<evidence type="ECO:0000259" key="5">
    <source>
        <dbReference type="PROSITE" id="PS50943"/>
    </source>
</evidence>
<dbReference type="GO" id="GO:0000976">
    <property type="term" value="F:transcription cis-regulatory region binding"/>
    <property type="evidence" value="ECO:0007669"/>
    <property type="project" value="TreeGrafter"/>
</dbReference>
<dbReference type="InterPro" id="IPR028082">
    <property type="entry name" value="Peripla_BP_I"/>
</dbReference>
<accession>A0A4R3UXX9</accession>
<dbReference type="SUPFAM" id="SSF53822">
    <property type="entry name" value="Periplasmic binding protein-like I"/>
    <property type="match status" value="1"/>
</dbReference>